<sequence length="143" mass="16553">MADLMGLLIETLANSIVFACKLIKDVFLLGVRAAVFVTLAWLRLLKAIICFPVNVCLGIIHWTIALASLPFRVLNAFQKKKVLEFHLHEMEIELQNLIWEKKEVYRKLQVAIKDRRFVETILTEIEEEHDKAIAKIELLKNEV</sequence>
<keyword evidence="2" id="KW-0472">Membrane</keyword>
<feature type="coiled-coil region" evidence="1">
    <location>
        <begin position="87"/>
        <end position="142"/>
    </location>
</feature>
<keyword evidence="4" id="KW-1185">Reference proteome</keyword>
<dbReference type="OrthoDB" id="1937632at2759"/>
<dbReference type="STRING" id="337451.A0A443NGS7"/>
<keyword evidence="2" id="KW-0812">Transmembrane</keyword>
<reference evidence="3 4" key="1">
    <citation type="journal article" date="2019" name="Nat. Plants">
        <title>Stout camphor tree genome fills gaps in understanding of flowering plant genome evolution.</title>
        <authorList>
            <person name="Chaw S.M."/>
            <person name="Liu Y.C."/>
            <person name="Wu Y.W."/>
            <person name="Wang H.Y."/>
            <person name="Lin C.I."/>
            <person name="Wu C.S."/>
            <person name="Ke H.M."/>
            <person name="Chang L.Y."/>
            <person name="Hsu C.Y."/>
            <person name="Yang H.T."/>
            <person name="Sudianto E."/>
            <person name="Hsu M.H."/>
            <person name="Wu K.P."/>
            <person name="Wang L.N."/>
            <person name="Leebens-Mack J.H."/>
            <person name="Tsai I.J."/>
        </authorList>
    </citation>
    <scope>NUCLEOTIDE SEQUENCE [LARGE SCALE GENOMIC DNA]</scope>
    <source>
        <strain evidence="4">cv. Chaw 1501</strain>
        <tissue evidence="3">Young leaves</tissue>
    </source>
</reference>
<keyword evidence="1" id="KW-0175">Coiled coil</keyword>
<comment type="caution">
    <text evidence="3">The sequence shown here is derived from an EMBL/GenBank/DDBJ whole genome shotgun (WGS) entry which is preliminary data.</text>
</comment>
<evidence type="ECO:0000313" key="3">
    <source>
        <dbReference type="EMBL" id="RWR77723.1"/>
    </source>
</evidence>
<accession>A0A443NGS7</accession>
<dbReference type="AlphaFoldDB" id="A0A443NGS7"/>
<dbReference type="Proteomes" id="UP000283530">
    <property type="component" value="Unassembled WGS sequence"/>
</dbReference>
<proteinExistence type="predicted"/>
<name>A0A443NGS7_9MAGN</name>
<organism evidence="3 4">
    <name type="scientific">Cinnamomum micranthum f. kanehirae</name>
    <dbReference type="NCBI Taxonomy" id="337451"/>
    <lineage>
        <taxon>Eukaryota</taxon>
        <taxon>Viridiplantae</taxon>
        <taxon>Streptophyta</taxon>
        <taxon>Embryophyta</taxon>
        <taxon>Tracheophyta</taxon>
        <taxon>Spermatophyta</taxon>
        <taxon>Magnoliopsida</taxon>
        <taxon>Magnoliidae</taxon>
        <taxon>Laurales</taxon>
        <taxon>Lauraceae</taxon>
        <taxon>Cinnamomum</taxon>
    </lineage>
</organism>
<dbReference type="EMBL" id="QPKB01000002">
    <property type="protein sequence ID" value="RWR77723.1"/>
    <property type="molecule type" value="Genomic_DNA"/>
</dbReference>
<dbReference type="PANTHER" id="PTHR36073:SF1">
    <property type="entry name" value="OS01G0962100 PROTEIN"/>
    <property type="match status" value="1"/>
</dbReference>
<evidence type="ECO:0000313" key="4">
    <source>
        <dbReference type="Proteomes" id="UP000283530"/>
    </source>
</evidence>
<dbReference type="PANTHER" id="PTHR36073">
    <property type="match status" value="1"/>
</dbReference>
<gene>
    <name evidence="3" type="ORF">CKAN_00622400</name>
</gene>
<evidence type="ECO:0000256" key="1">
    <source>
        <dbReference type="SAM" id="Coils"/>
    </source>
</evidence>
<feature type="transmembrane region" description="Helical" evidence="2">
    <location>
        <begin position="26"/>
        <end position="45"/>
    </location>
</feature>
<protein>
    <submittedName>
        <fullName evidence="3">Uncharacterized protein</fullName>
    </submittedName>
</protein>
<keyword evidence="2" id="KW-1133">Transmembrane helix</keyword>
<evidence type="ECO:0000256" key="2">
    <source>
        <dbReference type="SAM" id="Phobius"/>
    </source>
</evidence>
<feature type="transmembrane region" description="Helical" evidence="2">
    <location>
        <begin position="51"/>
        <end position="71"/>
    </location>
</feature>